<feature type="transmembrane region" description="Helical" evidence="1">
    <location>
        <begin position="58"/>
        <end position="86"/>
    </location>
</feature>
<dbReference type="AlphaFoldDB" id="A0A812E0W6"/>
<evidence type="ECO:0000313" key="2">
    <source>
        <dbReference type="EMBL" id="CAE1313088.1"/>
    </source>
</evidence>
<gene>
    <name evidence="2" type="ORF">SPHA_64293</name>
</gene>
<feature type="transmembrane region" description="Helical" evidence="1">
    <location>
        <begin position="257"/>
        <end position="280"/>
    </location>
</feature>
<reference evidence="2" key="1">
    <citation type="submission" date="2021-01" db="EMBL/GenBank/DDBJ databases">
        <authorList>
            <person name="Li R."/>
            <person name="Bekaert M."/>
        </authorList>
    </citation>
    <scope>NUCLEOTIDE SEQUENCE</scope>
    <source>
        <strain evidence="2">Farmed</strain>
    </source>
</reference>
<accession>A0A812E0W6</accession>
<feature type="transmembrane region" description="Helical" evidence="1">
    <location>
        <begin position="292"/>
        <end position="314"/>
    </location>
</feature>
<proteinExistence type="predicted"/>
<keyword evidence="1" id="KW-1133">Transmembrane helix</keyword>
<comment type="caution">
    <text evidence="2">The sequence shown here is derived from an EMBL/GenBank/DDBJ whole genome shotgun (WGS) entry which is preliminary data.</text>
</comment>
<keyword evidence="1" id="KW-0812">Transmembrane</keyword>
<sequence>MTFSFYTEDSLSFPFIHFILHFTFDFFRYYHYRSLLSFTSFAVLFTVSFSSYPYPFPFQSLLCIFTFRFLSVLSFIDLFLFSLICISLKVSSARILSFLLFTLLSRISFPFIHYFAFYLRFSSLLYPFLSFIHFCILLSDFFWYYFYRSFYLFNTLYFFLLSLQLVSLLSFTTLHFSSDFFSSYPPFIHYPFTLSFHSVFCILDPFIFHLFCIYRYCIFQYLHPFLSLLNILSNLPFRFQHFARDHGPFTFTRRQAFLFYCLSFSSYHFLFLSLTTILPFDFSRYYHYRSLFSSFHFLAFLLPSLQLFILPFSLSFHSHITLHFTLRFLLGITIYRSFLSFTFAGELIQKSLS</sequence>
<feature type="transmembrane region" description="Helical" evidence="1">
    <location>
        <begin position="124"/>
        <end position="144"/>
    </location>
</feature>
<evidence type="ECO:0000256" key="1">
    <source>
        <dbReference type="SAM" id="Phobius"/>
    </source>
</evidence>
<name>A0A812E0W6_ACAPH</name>
<feature type="transmembrane region" description="Helical" evidence="1">
    <location>
        <begin position="188"/>
        <end position="211"/>
    </location>
</feature>
<dbReference type="EMBL" id="CAHIKZ030004626">
    <property type="protein sequence ID" value="CAE1313088.1"/>
    <property type="molecule type" value="Genomic_DNA"/>
</dbReference>
<feature type="transmembrane region" description="Helical" evidence="1">
    <location>
        <begin position="35"/>
        <end position="52"/>
    </location>
</feature>
<feature type="transmembrane region" description="Helical" evidence="1">
    <location>
        <begin position="98"/>
        <end position="118"/>
    </location>
</feature>
<protein>
    <submittedName>
        <fullName evidence="2">Uncharacterized protein</fullName>
    </submittedName>
</protein>
<feature type="transmembrane region" description="Helical" evidence="1">
    <location>
        <begin position="326"/>
        <end position="348"/>
    </location>
</feature>
<dbReference type="Proteomes" id="UP000597762">
    <property type="component" value="Unassembled WGS sequence"/>
</dbReference>
<feature type="transmembrane region" description="Helical" evidence="1">
    <location>
        <begin position="12"/>
        <end position="30"/>
    </location>
</feature>
<organism evidence="2 3">
    <name type="scientific">Acanthosepion pharaonis</name>
    <name type="common">Pharaoh cuttlefish</name>
    <name type="synonym">Sepia pharaonis</name>
    <dbReference type="NCBI Taxonomy" id="158019"/>
    <lineage>
        <taxon>Eukaryota</taxon>
        <taxon>Metazoa</taxon>
        <taxon>Spiralia</taxon>
        <taxon>Lophotrochozoa</taxon>
        <taxon>Mollusca</taxon>
        <taxon>Cephalopoda</taxon>
        <taxon>Coleoidea</taxon>
        <taxon>Decapodiformes</taxon>
        <taxon>Sepiida</taxon>
        <taxon>Sepiina</taxon>
        <taxon>Sepiidae</taxon>
        <taxon>Acanthosepion</taxon>
    </lineage>
</organism>
<keyword evidence="1" id="KW-0472">Membrane</keyword>
<feature type="transmembrane region" description="Helical" evidence="1">
    <location>
        <begin position="156"/>
        <end position="176"/>
    </location>
</feature>
<evidence type="ECO:0000313" key="3">
    <source>
        <dbReference type="Proteomes" id="UP000597762"/>
    </source>
</evidence>
<keyword evidence="3" id="KW-1185">Reference proteome</keyword>